<name>A0A382KMW5_9ZZZZ</name>
<dbReference type="SMART" id="SM00028">
    <property type="entry name" value="TPR"/>
    <property type="match status" value="6"/>
</dbReference>
<proteinExistence type="predicted"/>
<feature type="non-terminal residue" evidence="1">
    <location>
        <position position="415"/>
    </location>
</feature>
<gene>
    <name evidence="1" type="ORF">METZ01_LOCUS278722</name>
</gene>
<dbReference type="Gene3D" id="1.25.40.10">
    <property type="entry name" value="Tetratricopeptide repeat domain"/>
    <property type="match status" value="2"/>
</dbReference>
<sequence>CSSAGLIRVASLERVEELTDLTLDEKATKLDVRYTAEGTLWKMGDMFQLSIELYDTIDKKVVWSDRWQEKWDNLPSIKGNLSDGVLKTLDIKPIIERKVDTIKTEAYEYYLRGEYKYDTLQSKEDMEIARGLFQKAIELDNNLLIAKHKLANTYLIVSDYDKAMGIYLDNLKQAEKLRDNIYIGLSYLSIGTIYQETANYEKAFGYYNRALNLYEKLNDEVRISEARGAVAHYYRRTGDYDKAIEIFIDNLQLSEKLGDKKRERGLLILIGLIYIEKGDYEKALNFHSRKLETYEHIGFEGGMSLLNGMIFYYKGNYKKASEYFGKALNEYNTLGIKEYLLETTAYLFLTYKYFNKEFDIDKIHRLIRDADKIEFIENYHLYQLIEDTSYLETAYNQVQEKADNLEPDVAAKFLS</sequence>
<dbReference type="SUPFAM" id="SSF48452">
    <property type="entry name" value="TPR-like"/>
    <property type="match status" value="1"/>
</dbReference>
<evidence type="ECO:0000313" key="1">
    <source>
        <dbReference type="EMBL" id="SVC25868.1"/>
    </source>
</evidence>
<organism evidence="1">
    <name type="scientific">marine metagenome</name>
    <dbReference type="NCBI Taxonomy" id="408172"/>
    <lineage>
        <taxon>unclassified sequences</taxon>
        <taxon>metagenomes</taxon>
        <taxon>ecological metagenomes</taxon>
    </lineage>
</organism>
<dbReference type="InterPro" id="IPR011990">
    <property type="entry name" value="TPR-like_helical_dom_sf"/>
</dbReference>
<feature type="non-terminal residue" evidence="1">
    <location>
        <position position="1"/>
    </location>
</feature>
<accession>A0A382KMW5</accession>
<dbReference type="EMBL" id="UINC01081729">
    <property type="protein sequence ID" value="SVC25868.1"/>
    <property type="molecule type" value="Genomic_DNA"/>
</dbReference>
<dbReference type="Pfam" id="PF13424">
    <property type="entry name" value="TPR_12"/>
    <property type="match status" value="2"/>
</dbReference>
<reference evidence="1" key="1">
    <citation type="submission" date="2018-05" db="EMBL/GenBank/DDBJ databases">
        <authorList>
            <person name="Lanie J.A."/>
            <person name="Ng W.-L."/>
            <person name="Kazmierczak K.M."/>
            <person name="Andrzejewski T.M."/>
            <person name="Davidsen T.M."/>
            <person name="Wayne K.J."/>
            <person name="Tettelin H."/>
            <person name="Glass J.I."/>
            <person name="Rusch D."/>
            <person name="Podicherti R."/>
            <person name="Tsui H.-C.T."/>
            <person name="Winkler M.E."/>
        </authorList>
    </citation>
    <scope>NUCLEOTIDE SEQUENCE</scope>
</reference>
<dbReference type="PROSITE" id="PS50005">
    <property type="entry name" value="TPR"/>
    <property type="match status" value="2"/>
</dbReference>
<dbReference type="PANTHER" id="PTHR10098">
    <property type="entry name" value="RAPSYN-RELATED"/>
    <property type="match status" value="1"/>
</dbReference>
<dbReference type="InterPro" id="IPR019734">
    <property type="entry name" value="TPR_rpt"/>
</dbReference>
<dbReference type="AlphaFoldDB" id="A0A382KMW5"/>
<protein>
    <submittedName>
        <fullName evidence="1">Uncharacterized protein</fullName>
    </submittedName>
</protein>